<sequence length="55" mass="6086">MKRWGHPTSAVTERDINRSEEALDRNPFIAGVGPVAVDQKLNLAKPSTAANRKDR</sequence>
<reference evidence="1 2" key="1">
    <citation type="submission" date="2020-02" db="EMBL/GenBank/DDBJ databases">
        <authorList>
            <person name="Ferguson B K."/>
        </authorList>
    </citation>
    <scope>NUCLEOTIDE SEQUENCE [LARGE SCALE GENOMIC DNA]</scope>
</reference>
<proteinExistence type="predicted"/>
<dbReference type="AlphaFoldDB" id="A0A6H5H3K7"/>
<organism evidence="1 2">
    <name type="scientific">Nesidiocoris tenuis</name>
    <dbReference type="NCBI Taxonomy" id="355587"/>
    <lineage>
        <taxon>Eukaryota</taxon>
        <taxon>Metazoa</taxon>
        <taxon>Ecdysozoa</taxon>
        <taxon>Arthropoda</taxon>
        <taxon>Hexapoda</taxon>
        <taxon>Insecta</taxon>
        <taxon>Pterygota</taxon>
        <taxon>Neoptera</taxon>
        <taxon>Paraneoptera</taxon>
        <taxon>Hemiptera</taxon>
        <taxon>Heteroptera</taxon>
        <taxon>Panheteroptera</taxon>
        <taxon>Cimicomorpha</taxon>
        <taxon>Miridae</taxon>
        <taxon>Dicyphina</taxon>
        <taxon>Nesidiocoris</taxon>
    </lineage>
</organism>
<accession>A0A6H5H3K7</accession>
<evidence type="ECO:0000313" key="2">
    <source>
        <dbReference type="Proteomes" id="UP000479000"/>
    </source>
</evidence>
<name>A0A6H5H3K7_9HEMI</name>
<feature type="non-terminal residue" evidence="1">
    <location>
        <position position="55"/>
    </location>
</feature>
<protein>
    <submittedName>
        <fullName evidence="1">Uncharacterized protein</fullName>
    </submittedName>
</protein>
<evidence type="ECO:0000313" key="1">
    <source>
        <dbReference type="EMBL" id="CAB0010121.1"/>
    </source>
</evidence>
<keyword evidence="2" id="KW-1185">Reference proteome</keyword>
<dbReference type="EMBL" id="CADCXU010022796">
    <property type="protein sequence ID" value="CAB0010121.1"/>
    <property type="molecule type" value="Genomic_DNA"/>
</dbReference>
<gene>
    <name evidence="1" type="ORF">NTEN_LOCUS15178</name>
</gene>
<dbReference type="Proteomes" id="UP000479000">
    <property type="component" value="Unassembled WGS sequence"/>
</dbReference>